<gene>
    <name evidence="1" type="ORF">HQ945_00980</name>
</gene>
<dbReference type="RefSeq" id="WP_174207579.1">
    <property type="nucleotide sequence ID" value="NZ_JABUMX010000001.1"/>
</dbReference>
<evidence type="ECO:0008006" key="3">
    <source>
        <dbReference type="Google" id="ProtNLM"/>
    </source>
</evidence>
<comment type="caution">
    <text evidence="1">The sequence shown here is derived from an EMBL/GenBank/DDBJ whole genome shotgun (WGS) entry which is preliminary data.</text>
</comment>
<name>A0A849VHZ5_9HYPH</name>
<protein>
    <recommendedName>
        <fullName evidence="3">DUF2786 domain-containing protein</fullName>
    </recommendedName>
</protein>
<evidence type="ECO:0000313" key="1">
    <source>
        <dbReference type="EMBL" id="NTS29815.1"/>
    </source>
</evidence>
<sequence>MTVHMDGIDVKLHRLLLVVLSSDSDGEIAAAISAMRRIMQKHRIDIHTFAAPLLGPPSAVESAQPEHGEEEQCKWQQAAWRCLAEAKPSLLTRGERAFLRNVMRYQREPSEKQKQWLHDLVARVRSFAR</sequence>
<dbReference type="EMBL" id="JABUMX010000001">
    <property type="protein sequence ID" value="NTS29815.1"/>
    <property type="molecule type" value="Genomic_DNA"/>
</dbReference>
<proteinExistence type="predicted"/>
<keyword evidence="2" id="KW-1185">Reference proteome</keyword>
<accession>A0A849VHZ5</accession>
<evidence type="ECO:0000313" key="2">
    <source>
        <dbReference type="Proteomes" id="UP000550508"/>
    </source>
</evidence>
<dbReference type="AlphaFoldDB" id="A0A849VHZ5"/>
<reference evidence="1 2" key="1">
    <citation type="submission" date="2020-05" db="EMBL/GenBank/DDBJ databases">
        <authorList>
            <person name="Kim M.K."/>
        </authorList>
    </citation>
    <scope>NUCLEOTIDE SEQUENCE [LARGE SCALE GENOMIC DNA]</scope>
    <source>
        <strain evidence="1 2">BT25</strain>
    </source>
</reference>
<organism evidence="1 2">
    <name type="scientific">Phyllobacterium pellucidum</name>
    <dbReference type="NCBI Taxonomy" id="2740464"/>
    <lineage>
        <taxon>Bacteria</taxon>
        <taxon>Pseudomonadati</taxon>
        <taxon>Pseudomonadota</taxon>
        <taxon>Alphaproteobacteria</taxon>
        <taxon>Hyphomicrobiales</taxon>
        <taxon>Phyllobacteriaceae</taxon>
        <taxon>Phyllobacterium</taxon>
    </lineage>
</organism>
<dbReference type="Proteomes" id="UP000550508">
    <property type="component" value="Unassembled WGS sequence"/>
</dbReference>